<gene>
    <name evidence="1" type="ORF">CEXT_73071</name>
</gene>
<organism evidence="1 2">
    <name type="scientific">Caerostris extrusa</name>
    <name type="common">Bark spider</name>
    <name type="synonym">Caerostris bankana</name>
    <dbReference type="NCBI Taxonomy" id="172846"/>
    <lineage>
        <taxon>Eukaryota</taxon>
        <taxon>Metazoa</taxon>
        <taxon>Ecdysozoa</taxon>
        <taxon>Arthropoda</taxon>
        <taxon>Chelicerata</taxon>
        <taxon>Arachnida</taxon>
        <taxon>Araneae</taxon>
        <taxon>Araneomorphae</taxon>
        <taxon>Entelegynae</taxon>
        <taxon>Araneoidea</taxon>
        <taxon>Araneidae</taxon>
        <taxon>Caerostris</taxon>
    </lineage>
</organism>
<evidence type="ECO:0000313" key="1">
    <source>
        <dbReference type="EMBL" id="GIX82441.1"/>
    </source>
</evidence>
<proteinExistence type="predicted"/>
<dbReference type="EMBL" id="BPLR01003238">
    <property type="protein sequence ID" value="GIX82441.1"/>
    <property type="molecule type" value="Genomic_DNA"/>
</dbReference>
<dbReference type="AlphaFoldDB" id="A0AAV4NCR7"/>
<sequence>MGLKIFVPLSRVLPRLSKDPSFLSNSSYKKYTSVSSSRRNKNKTMQLYFDKQIFTAKYFLVVFLLENFLLWTGNFQLFLKLLHLEPSFARDIELVINRYCLVSIDLCKLAQKINIALHHR</sequence>
<accession>A0AAV4NCR7</accession>
<reference evidence="1 2" key="1">
    <citation type="submission" date="2021-06" db="EMBL/GenBank/DDBJ databases">
        <title>Caerostris extrusa draft genome.</title>
        <authorList>
            <person name="Kono N."/>
            <person name="Arakawa K."/>
        </authorList>
    </citation>
    <scope>NUCLEOTIDE SEQUENCE [LARGE SCALE GENOMIC DNA]</scope>
</reference>
<keyword evidence="2" id="KW-1185">Reference proteome</keyword>
<name>A0AAV4NCR7_CAEEX</name>
<evidence type="ECO:0000313" key="2">
    <source>
        <dbReference type="Proteomes" id="UP001054945"/>
    </source>
</evidence>
<comment type="caution">
    <text evidence="1">The sequence shown here is derived from an EMBL/GenBank/DDBJ whole genome shotgun (WGS) entry which is preliminary data.</text>
</comment>
<dbReference type="Proteomes" id="UP001054945">
    <property type="component" value="Unassembled WGS sequence"/>
</dbReference>
<protein>
    <submittedName>
        <fullName evidence="1">Uncharacterized protein</fullName>
    </submittedName>
</protein>